<feature type="domain" description="N-acetyltransferase" evidence="1">
    <location>
        <begin position="1"/>
        <end position="141"/>
    </location>
</feature>
<sequence>MNWQIAPTEDLTTCFALRHEVFVLEQGVPLAEEQDALDATATHILASVDGTPKGAARILFNGDVAKVGRVCVIQSARGTGLGAAIIRACIDIAAATPDIRTVKLGAQVSAIGFYEKLGFSAFGPVYDDAGIDHRDMKMELPK</sequence>
<dbReference type="AlphaFoldDB" id="A0A0P1GPE5"/>
<dbReference type="EC" id="2.3.1.-" evidence="2"/>
<organism evidence="2 3">
    <name type="scientific">Thalassovita mediterranea</name>
    <dbReference type="NCBI Taxonomy" id="340021"/>
    <lineage>
        <taxon>Bacteria</taxon>
        <taxon>Pseudomonadati</taxon>
        <taxon>Pseudomonadota</taxon>
        <taxon>Alphaproteobacteria</taxon>
        <taxon>Rhodobacterales</taxon>
        <taxon>Roseobacteraceae</taxon>
        <taxon>Thalassovita</taxon>
    </lineage>
</organism>
<name>A0A0P1GPE5_9RHOB</name>
<dbReference type="PROSITE" id="PS51186">
    <property type="entry name" value="GNAT"/>
    <property type="match status" value="1"/>
</dbReference>
<reference evidence="2 3" key="1">
    <citation type="submission" date="2015-09" db="EMBL/GenBank/DDBJ databases">
        <authorList>
            <consortium name="Swine Surveillance"/>
        </authorList>
    </citation>
    <scope>NUCLEOTIDE SEQUENCE [LARGE SCALE GENOMIC DNA]</scope>
    <source>
        <strain evidence="2 3">CECT 8383</strain>
    </source>
</reference>
<evidence type="ECO:0000259" key="1">
    <source>
        <dbReference type="PROSITE" id="PS51186"/>
    </source>
</evidence>
<evidence type="ECO:0000313" key="2">
    <source>
        <dbReference type="EMBL" id="CUH84448.1"/>
    </source>
</evidence>
<dbReference type="InterPro" id="IPR016181">
    <property type="entry name" value="Acyl_CoA_acyltransferase"/>
</dbReference>
<dbReference type="Gene3D" id="3.40.630.30">
    <property type="match status" value="1"/>
</dbReference>
<dbReference type="CDD" id="cd04301">
    <property type="entry name" value="NAT_SF"/>
    <property type="match status" value="1"/>
</dbReference>
<dbReference type="EMBL" id="CYSF01000007">
    <property type="protein sequence ID" value="CUH84448.1"/>
    <property type="molecule type" value="Genomic_DNA"/>
</dbReference>
<dbReference type="InterPro" id="IPR000182">
    <property type="entry name" value="GNAT_dom"/>
</dbReference>
<evidence type="ECO:0000313" key="3">
    <source>
        <dbReference type="Proteomes" id="UP000051681"/>
    </source>
</evidence>
<protein>
    <submittedName>
        <fullName evidence="2">Putative N-acetyltransferase YjcF</fullName>
        <ecNumber evidence="2">2.3.1.-</ecNumber>
    </submittedName>
</protein>
<gene>
    <name evidence="2" type="primary">yjcF</name>
    <name evidence="2" type="ORF">TM5383_01658</name>
</gene>
<keyword evidence="3" id="KW-1185">Reference proteome</keyword>
<keyword evidence="2" id="KW-0808">Transferase</keyword>
<dbReference type="STRING" id="340021.TM5383_01658"/>
<dbReference type="RefSeq" id="WP_058318555.1">
    <property type="nucleotide sequence ID" value="NZ_CYSF01000007.1"/>
</dbReference>
<dbReference type="Proteomes" id="UP000051681">
    <property type="component" value="Unassembled WGS sequence"/>
</dbReference>
<proteinExistence type="predicted"/>
<dbReference type="OrthoDB" id="9796171at2"/>
<dbReference type="Pfam" id="PF13673">
    <property type="entry name" value="Acetyltransf_10"/>
    <property type="match status" value="1"/>
</dbReference>
<dbReference type="SUPFAM" id="SSF55729">
    <property type="entry name" value="Acyl-CoA N-acyltransferases (Nat)"/>
    <property type="match status" value="1"/>
</dbReference>
<dbReference type="GO" id="GO:0016747">
    <property type="term" value="F:acyltransferase activity, transferring groups other than amino-acyl groups"/>
    <property type="evidence" value="ECO:0007669"/>
    <property type="project" value="InterPro"/>
</dbReference>
<keyword evidence="2" id="KW-0012">Acyltransferase</keyword>
<accession>A0A0P1GPE5</accession>